<dbReference type="Gene3D" id="3.40.30.10">
    <property type="entry name" value="Glutaredoxin"/>
    <property type="match status" value="1"/>
</dbReference>
<reference evidence="2 4" key="1">
    <citation type="submission" date="2014-04" db="EMBL/GenBank/DDBJ databases">
        <authorList>
            <person name="Bishop-Lilly K.A."/>
            <person name="Broomall S.M."/>
            <person name="Chain P.S."/>
            <person name="Chertkov O."/>
            <person name="Coyne S.R."/>
            <person name="Daligault H.E."/>
            <person name="Davenport K.W."/>
            <person name="Erkkila T."/>
            <person name="Frey K.G."/>
            <person name="Gibbons H.S."/>
            <person name="Gu W."/>
            <person name="Jaissle J."/>
            <person name="Johnson S.L."/>
            <person name="Koroleva G.I."/>
            <person name="Ladner J.T."/>
            <person name="Lo C.-C."/>
            <person name="Minogue T.D."/>
            <person name="Munk C."/>
            <person name="Palacios G.F."/>
            <person name="Redden C.L."/>
            <person name="Rosenzweig C.N."/>
            <person name="Scholz M.B."/>
            <person name="Teshima H."/>
            <person name="Xu Y."/>
        </authorList>
    </citation>
    <scope>NUCLEOTIDE SEQUENCE [LARGE SCALE GENOMIC DNA]</scope>
    <source>
        <strain evidence="2 4">BHP</strain>
    </source>
</reference>
<dbReference type="Proteomes" id="UP000029389">
    <property type="component" value="Unassembled WGS sequence"/>
</dbReference>
<dbReference type="PATRIC" id="fig|1405.8.peg.3662"/>
<reference evidence="3 5" key="2">
    <citation type="submission" date="2018-08" db="EMBL/GenBank/DDBJ databases">
        <title>Bacillus clarus sp. nov. strain PS00077A.</title>
        <authorList>
            <person name="Mendez Acevedo M."/>
            <person name="Carroll L."/>
            <person name="Mukherjee M."/>
            <person name="Wiedmann M."/>
            <person name="Kovac J."/>
        </authorList>
    </citation>
    <scope>NUCLEOTIDE SEQUENCE [LARGE SCALE GENOMIC DNA]</scope>
    <source>
        <strain evidence="3 5">PS00077A</strain>
    </source>
</reference>
<dbReference type="InterPro" id="IPR002109">
    <property type="entry name" value="Glutaredoxin"/>
</dbReference>
<keyword evidence="5" id="KW-1185">Reference proteome</keyword>
<sequence length="84" mass="9801">MEKEIVIYTSASCLYCHQQKEWMDKNSIKYQEKDIGKNADYHRELIEAKAMGVPYTVIKYPNGENSEGVVGFNKERLKDLLLEQ</sequence>
<dbReference type="Pfam" id="PF00462">
    <property type="entry name" value="Glutaredoxin"/>
    <property type="match status" value="1"/>
</dbReference>
<dbReference type="AlphaFoldDB" id="A0A090YLZ2"/>
<dbReference type="Proteomes" id="UP000264294">
    <property type="component" value="Unassembled WGS sequence"/>
</dbReference>
<gene>
    <name evidence="3" type="ORF">D0U04_14650</name>
    <name evidence="2" type="ORF">DJ93_3558</name>
</gene>
<feature type="domain" description="Glutaredoxin" evidence="1">
    <location>
        <begin position="5"/>
        <end position="58"/>
    </location>
</feature>
<protein>
    <submittedName>
        <fullName evidence="2">Glutaredoxin family protein</fullName>
    </submittedName>
</protein>
<dbReference type="PROSITE" id="PS51354">
    <property type="entry name" value="GLUTAREDOXIN_2"/>
    <property type="match status" value="1"/>
</dbReference>
<dbReference type="EMBL" id="JMQC01000008">
    <property type="protein sequence ID" value="KFM99246.1"/>
    <property type="molecule type" value="Genomic_DNA"/>
</dbReference>
<dbReference type="InterPro" id="IPR036249">
    <property type="entry name" value="Thioredoxin-like_sf"/>
</dbReference>
<organism evidence="2 4">
    <name type="scientific">Bacillus clarus</name>
    <dbReference type="NCBI Taxonomy" id="2338372"/>
    <lineage>
        <taxon>Bacteria</taxon>
        <taxon>Bacillati</taxon>
        <taxon>Bacillota</taxon>
        <taxon>Bacilli</taxon>
        <taxon>Bacillales</taxon>
        <taxon>Bacillaceae</taxon>
        <taxon>Bacillus</taxon>
        <taxon>Bacillus cereus group</taxon>
    </lineage>
</organism>
<dbReference type="SUPFAM" id="SSF52833">
    <property type="entry name" value="Thioredoxin-like"/>
    <property type="match status" value="1"/>
</dbReference>
<evidence type="ECO:0000313" key="4">
    <source>
        <dbReference type="Proteomes" id="UP000029389"/>
    </source>
</evidence>
<accession>A0A090YLZ2</accession>
<name>A0A090YLZ2_9BACI</name>
<evidence type="ECO:0000313" key="3">
    <source>
        <dbReference type="EMBL" id="RFT66224.1"/>
    </source>
</evidence>
<evidence type="ECO:0000313" key="5">
    <source>
        <dbReference type="Proteomes" id="UP000264294"/>
    </source>
</evidence>
<evidence type="ECO:0000259" key="1">
    <source>
        <dbReference type="Pfam" id="PF00462"/>
    </source>
</evidence>
<proteinExistence type="predicted"/>
<dbReference type="RefSeq" id="WP_042982360.1">
    <property type="nucleotide sequence ID" value="NZ_JMQC01000008.1"/>
</dbReference>
<comment type="caution">
    <text evidence="2">The sequence shown here is derived from an EMBL/GenBank/DDBJ whole genome shotgun (WGS) entry which is preliminary data.</text>
</comment>
<evidence type="ECO:0000313" key="2">
    <source>
        <dbReference type="EMBL" id="KFM99246.1"/>
    </source>
</evidence>
<dbReference type="EMBL" id="QVOD01000016">
    <property type="protein sequence ID" value="RFT66224.1"/>
    <property type="molecule type" value="Genomic_DNA"/>
</dbReference>
<dbReference type="CDD" id="cd02976">
    <property type="entry name" value="NrdH"/>
    <property type="match status" value="1"/>
</dbReference>